<sequence length="669" mass="71056">MLELGSVDLGRIRHEGVVRNLALVPNVAVSGATEGLNGKHVALLHLGLVVRLDDGDALVAVDAVVVDRVPVQVPDGLDGVSLAVQLDLVALHRLLDGPADLAQPGVDARLLDTRVGGRLDRRQQVVVLGLEGHGEGAVQDAPVDVHADVDLDDVVLPKHHLVARVGRVVRRHVVQVHARGEAHARDDGVALLQAGVAHQRAHAVLDPVGDVRQRHARLDPPLRPLPHLPVRLGRVPVVPQEVVVHQQPLPLPHLLAGRAVPVLVAVVLDLLAGRVGAVGEELRQEDPRGVGLGGGLLLLLLLLVLLLLLLGGSLPVPLRAGRALVRLVVGAFTVLVGGGSALALGLGSVLHCNFTPTTRRDDLDNKTHYEILQVHTNAPPSDIKKSFYALSKAHHPDHNQHDPAAGKRFMRISEAYSVLSSAERRARYDRDVLRLHEQGSTAHTHTHGHGHHQHQHRGSYSSTGPAGGRPASGLSRRRGTFHGPPPSFYRNGGWGAHQAKRGQAHEESTTGGHSSNNNNQSQQQWNNTSYSGSGFRNFGGGMGPGQDPFGKGGEAAAAAGVGGGGEVPHFDRAARAAHTRTQARVDEIRQRRRGMAREYHFPGGGGGGPGGGDWGESRSFFAVLSVLGIAIGVPYFVTRGWDVAAVAAAPAKRQKRKETRKDWNGTATG</sequence>
<evidence type="ECO:0000313" key="4">
    <source>
        <dbReference type="EMBL" id="ROW00836.1"/>
    </source>
</evidence>
<evidence type="ECO:0000256" key="2">
    <source>
        <dbReference type="SAM" id="Phobius"/>
    </source>
</evidence>
<comment type="caution">
    <text evidence="4">The sequence shown here is derived from an EMBL/GenBank/DDBJ whole genome shotgun (WGS) entry which is preliminary data.</text>
</comment>
<dbReference type="PANTHER" id="PTHR44873">
    <property type="entry name" value="DNAJ HOMOLOG SUBFAMILY C MEMBER 30, MITOCHONDRIAL"/>
    <property type="match status" value="1"/>
</dbReference>
<keyword evidence="2" id="KW-0812">Transmembrane</keyword>
<feature type="compositionally biased region" description="Low complexity" evidence="1">
    <location>
        <begin position="545"/>
        <end position="559"/>
    </location>
</feature>
<dbReference type="Proteomes" id="UP000283895">
    <property type="component" value="Unassembled WGS sequence"/>
</dbReference>
<dbReference type="AlphaFoldDB" id="A0A423WBU5"/>
<evidence type="ECO:0000313" key="5">
    <source>
        <dbReference type="Proteomes" id="UP000283895"/>
    </source>
</evidence>
<keyword evidence="2" id="KW-0472">Membrane</keyword>
<accession>A0A423WBU5</accession>
<keyword evidence="5" id="KW-1185">Reference proteome</keyword>
<dbReference type="InterPro" id="IPR001623">
    <property type="entry name" value="DnaJ_domain"/>
</dbReference>
<feature type="domain" description="J" evidence="3">
    <location>
        <begin position="367"/>
        <end position="432"/>
    </location>
</feature>
<dbReference type="InterPro" id="IPR053025">
    <property type="entry name" value="Mito_ATP_Synthase-Asso"/>
</dbReference>
<feature type="transmembrane region" description="Helical" evidence="2">
    <location>
        <begin position="289"/>
        <end position="311"/>
    </location>
</feature>
<reference evidence="4 5" key="1">
    <citation type="submission" date="2015-09" db="EMBL/GenBank/DDBJ databases">
        <title>Host preference determinants of Valsa canker pathogens revealed by comparative genomics.</title>
        <authorList>
            <person name="Yin Z."/>
            <person name="Huang L."/>
        </authorList>
    </citation>
    <scope>NUCLEOTIDE SEQUENCE [LARGE SCALE GENOMIC DNA]</scope>
    <source>
        <strain evidence="4 5">03-1</strain>
    </source>
</reference>
<evidence type="ECO:0000259" key="3">
    <source>
        <dbReference type="PROSITE" id="PS50076"/>
    </source>
</evidence>
<proteinExistence type="predicted"/>
<gene>
    <name evidence="4" type="ORF">VMCG_06534</name>
</gene>
<dbReference type="OrthoDB" id="10250354at2759"/>
<dbReference type="PANTHER" id="PTHR44873:SF1">
    <property type="entry name" value="DNAJ HOMOLOG SUBFAMILY C MEMBER 30, MITOCHONDRIAL"/>
    <property type="match status" value="1"/>
</dbReference>
<dbReference type="PRINTS" id="PR00625">
    <property type="entry name" value="JDOMAIN"/>
</dbReference>
<dbReference type="SMART" id="SM00271">
    <property type="entry name" value="DnaJ"/>
    <property type="match status" value="1"/>
</dbReference>
<dbReference type="CDD" id="cd06257">
    <property type="entry name" value="DnaJ"/>
    <property type="match status" value="1"/>
</dbReference>
<dbReference type="PROSITE" id="PS50076">
    <property type="entry name" value="DNAJ_2"/>
    <property type="match status" value="1"/>
</dbReference>
<feature type="region of interest" description="Disordered" evidence="1">
    <location>
        <begin position="441"/>
        <end position="569"/>
    </location>
</feature>
<dbReference type="Pfam" id="PF00226">
    <property type="entry name" value="DnaJ"/>
    <property type="match status" value="1"/>
</dbReference>
<dbReference type="STRING" id="356882.A0A423WBU5"/>
<feature type="compositionally biased region" description="Low complexity" evidence="1">
    <location>
        <begin position="514"/>
        <end position="536"/>
    </location>
</feature>
<feature type="transmembrane region" description="Helical" evidence="2">
    <location>
        <begin position="255"/>
        <end position="277"/>
    </location>
</feature>
<dbReference type="InterPro" id="IPR036869">
    <property type="entry name" value="J_dom_sf"/>
</dbReference>
<keyword evidence="2" id="KW-1133">Transmembrane helix</keyword>
<feature type="compositionally biased region" description="Basic residues" evidence="1">
    <location>
        <begin position="444"/>
        <end position="457"/>
    </location>
</feature>
<feature type="transmembrane region" description="Helical" evidence="2">
    <location>
        <begin position="620"/>
        <end position="637"/>
    </location>
</feature>
<organism evidence="4 5">
    <name type="scientific">Cytospora schulzeri</name>
    <dbReference type="NCBI Taxonomy" id="448051"/>
    <lineage>
        <taxon>Eukaryota</taxon>
        <taxon>Fungi</taxon>
        <taxon>Dikarya</taxon>
        <taxon>Ascomycota</taxon>
        <taxon>Pezizomycotina</taxon>
        <taxon>Sordariomycetes</taxon>
        <taxon>Sordariomycetidae</taxon>
        <taxon>Diaporthales</taxon>
        <taxon>Cytosporaceae</taxon>
        <taxon>Cytospora</taxon>
    </lineage>
</organism>
<dbReference type="EMBL" id="LKEA01000020">
    <property type="protein sequence ID" value="ROW00836.1"/>
    <property type="molecule type" value="Genomic_DNA"/>
</dbReference>
<feature type="region of interest" description="Disordered" evidence="1">
    <location>
        <begin position="650"/>
        <end position="669"/>
    </location>
</feature>
<feature type="transmembrane region" description="Helical" evidence="2">
    <location>
        <begin position="323"/>
        <end position="350"/>
    </location>
</feature>
<dbReference type="Gene3D" id="1.10.287.110">
    <property type="entry name" value="DnaJ domain"/>
    <property type="match status" value="1"/>
</dbReference>
<protein>
    <recommendedName>
        <fullName evidence="3">J domain-containing protein</fullName>
    </recommendedName>
</protein>
<evidence type="ECO:0000256" key="1">
    <source>
        <dbReference type="SAM" id="MobiDB-lite"/>
    </source>
</evidence>
<dbReference type="SUPFAM" id="SSF46565">
    <property type="entry name" value="Chaperone J-domain"/>
    <property type="match status" value="1"/>
</dbReference>
<name>A0A423WBU5_9PEZI</name>